<dbReference type="OrthoDB" id="7206808at2"/>
<dbReference type="RefSeq" id="WP_157330133.1">
    <property type="nucleotide sequence ID" value="NZ_JANADL010000059.1"/>
</dbReference>
<gene>
    <name evidence="1" type="ORF">GPL20_14390</name>
</gene>
<dbReference type="AlphaFoldDB" id="A0A844T534"/>
<reference evidence="1 2" key="1">
    <citation type="submission" date="2019-12" db="EMBL/GenBank/DDBJ databases">
        <title>Draft genome sequences Bradyrhizobium cajani AMBPC1010, Bradyrhizobium pachyrhizi AMBPC1040 and Bradyrhizobium yuanmingense ALSPC3051, three plant growth promoting strains isolated from nodules of Cajanus cajan L. in Dominican Republic.</title>
        <authorList>
            <person name="Flores-Felix J.D."/>
            <person name="Araujo J."/>
            <person name="Diaz-Alcantara C."/>
            <person name="Gonzalez-Andres F."/>
            <person name="Velazquez E."/>
        </authorList>
    </citation>
    <scope>NUCLEOTIDE SEQUENCE [LARGE SCALE GENOMIC DNA]</scope>
    <source>
        <strain evidence="1 2">1010</strain>
    </source>
</reference>
<protein>
    <recommendedName>
        <fullName evidence="3">Transglutaminase</fullName>
    </recommendedName>
</protein>
<evidence type="ECO:0000313" key="1">
    <source>
        <dbReference type="EMBL" id="MVT74218.1"/>
    </source>
</evidence>
<dbReference type="Proteomes" id="UP000449969">
    <property type="component" value="Unassembled WGS sequence"/>
</dbReference>
<proteinExistence type="predicted"/>
<keyword evidence="2" id="KW-1185">Reference proteome</keyword>
<dbReference type="Gene3D" id="3.10.620.30">
    <property type="match status" value="1"/>
</dbReference>
<dbReference type="InterPro" id="IPR010319">
    <property type="entry name" value="Transglutaminase-like_Cys_pept"/>
</dbReference>
<sequence>MSWIIKSLVAIGIASTGAAAKADTLNEGSHNQAKSAFIREYDNALAPLQFVKFCMNYDTECAADTAERSLPSGERAMSMLREVNSSVNASITPTQKSTHPMVARWTVAPAAGDCNDYAVTKRHQLIEMGWPKSSLRLAVVLTNGGQGHLVLVARLADGDFVLDNLSASVRPWNAAEYEWISMQSGGNPRFWVAIGEHGERLRATRLAMLRTAE</sequence>
<accession>A0A844T534</accession>
<dbReference type="PANTHER" id="PTHR39327:SF1">
    <property type="entry name" value="BLR5470 PROTEIN"/>
    <property type="match status" value="1"/>
</dbReference>
<organism evidence="1 2">
    <name type="scientific">Bradyrhizobium cajani</name>
    <dbReference type="NCBI Taxonomy" id="1928661"/>
    <lineage>
        <taxon>Bacteria</taxon>
        <taxon>Pseudomonadati</taxon>
        <taxon>Pseudomonadota</taxon>
        <taxon>Alphaproteobacteria</taxon>
        <taxon>Hyphomicrobiales</taxon>
        <taxon>Nitrobacteraceae</taxon>
        <taxon>Bradyrhizobium</taxon>
    </lineage>
</organism>
<evidence type="ECO:0008006" key="3">
    <source>
        <dbReference type="Google" id="ProtNLM"/>
    </source>
</evidence>
<dbReference type="EMBL" id="WQNE01000010">
    <property type="protein sequence ID" value="MVT74218.1"/>
    <property type="molecule type" value="Genomic_DNA"/>
</dbReference>
<name>A0A844T534_9BRAD</name>
<comment type="caution">
    <text evidence="1">The sequence shown here is derived from an EMBL/GenBank/DDBJ whole genome shotgun (WGS) entry which is preliminary data.</text>
</comment>
<dbReference type="Pfam" id="PF06035">
    <property type="entry name" value="Peptidase_C93"/>
    <property type="match status" value="1"/>
</dbReference>
<dbReference type="PANTHER" id="PTHR39327">
    <property type="match status" value="1"/>
</dbReference>
<evidence type="ECO:0000313" key="2">
    <source>
        <dbReference type="Proteomes" id="UP000449969"/>
    </source>
</evidence>